<keyword evidence="3" id="KW-1185">Reference proteome</keyword>
<feature type="compositionally biased region" description="Basic residues" evidence="1">
    <location>
        <begin position="1"/>
        <end position="10"/>
    </location>
</feature>
<evidence type="ECO:0000313" key="2">
    <source>
        <dbReference type="EMBL" id="KAK3218789.1"/>
    </source>
</evidence>
<evidence type="ECO:0000313" key="3">
    <source>
        <dbReference type="Proteomes" id="UP001281410"/>
    </source>
</evidence>
<dbReference type="Proteomes" id="UP001281410">
    <property type="component" value="Unassembled WGS sequence"/>
</dbReference>
<organism evidence="2 3">
    <name type="scientific">Dipteronia sinensis</name>
    <dbReference type="NCBI Taxonomy" id="43782"/>
    <lineage>
        <taxon>Eukaryota</taxon>
        <taxon>Viridiplantae</taxon>
        <taxon>Streptophyta</taxon>
        <taxon>Embryophyta</taxon>
        <taxon>Tracheophyta</taxon>
        <taxon>Spermatophyta</taxon>
        <taxon>Magnoliopsida</taxon>
        <taxon>eudicotyledons</taxon>
        <taxon>Gunneridae</taxon>
        <taxon>Pentapetalae</taxon>
        <taxon>rosids</taxon>
        <taxon>malvids</taxon>
        <taxon>Sapindales</taxon>
        <taxon>Sapindaceae</taxon>
        <taxon>Hippocastanoideae</taxon>
        <taxon>Acereae</taxon>
        <taxon>Dipteronia</taxon>
    </lineage>
</organism>
<proteinExistence type="predicted"/>
<dbReference type="AlphaFoldDB" id="A0AAE0AJW1"/>
<evidence type="ECO:0008006" key="4">
    <source>
        <dbReference type="Google" id="ProtNLM"/>
    </source>
</evidence>
<evidence type="ECO:0000256" key="1">
    <source>
        <dbReference type="SAM" id="MobiDB-lite"/>
    </source>
</evidence>
<accession>A0AAE0AJW1</accession>
<gene>
    <name evidence="2" type="ORF">Dsin_012759</name>
</gene>
<reference evidence="2" key="1">
    <citation type="journal article" date="2023" name="Plant J.">
        <title>Genome sequences and population genomics provide insights into the demographic history, inbreeding, and mutation load of two 'living fossil' tree species of Dipteronia.</title>
        <authorList>
            <person name="Feng Y."/>
            <person name="Comes H.P."/>
            <person name="Chen J."/>
            <person name="Zhu S."/>
            <person name="Lu R."/>
            <person name="Zhang X."/>
            <person name="Li P."/>
            <person name="Qiu J."/>
            <person name="Olsen K.M."/>
            <person name="Qiu Y."/>
        </authorList>
    </citation>
    <scope>NUCLEOTIDE SEQUENCE</scope>
    <source>
        <strain evidence="2">NBL</strain>
    </source>
</reference>
<name>A0AAE0AJW1_9ROSI</name>
<sequence>MTLTKKKQKKTLQSGRGDGPPQADEIVGSSGGLILLWHDSIVVTVLSFSTDHEILKASKAIKSRLVDDMRDALSSRFTANEAWRIFSSPDSLSAMIPKAKYFKYVDFLSATINTGYLGVSQHPLELWQGQGARDSRVLGNISARRGREHQASFFLFHHFLPLCGHLSWAAPPPSKLKLNNIVAICKNSSYLGVGATIKDDKIKVLATRSNMLIGSFFEEVGHFIALWEGLMLAKFYDFPVSIVETSFASVAYSLSCSNHVLSDVNFLVNDIKALFYEVGICKCQAIPKLGNSLEHNLASLAFSSVREHLWLDSNPSSIFSDV</sequence>
<dbReference type="EMBL" id="JANJYJ010000004">
    <property type="protein sequence ID" value="KAK3218789.1"/>
    <property type="molecule type" value="Genomic_DNA"/>
</dbReference>
<feature type="region of interest" description="Disordered" evidence="1">
    <location>
        <begin position="1"/>
        <end position="23"/>
    </location>
</feature>
<comment type="caution">
    <text evidence="2">The sequence shown here is derived from an EMBL/GenBank/DDBJ whole genome shotgun (WGS) entry which is preliminary data.</text>
</comment>
<protein>
    <recommendedName>
        <fullName evidence="4">RNase H type-1 domain-containing protein</fullName>
    </recommendedName>
</protein>